<dbReference type="Pfam" id="PF08843">
    <property type="entry name" value="AbiEii"/>
    <property type="match status" value="1"/>
</dbReference>
<evidence type="ECO:0000313" key="1">
    <source>
        <dbReference type="EMBL" id="UGS25312.1"/>
    </source>
</evidence>
<gene>
    <name evidence="1" type="ORF">K8F61_11510</name>
</gene>
<reference evidence="1 2" key="1">
    <citation type="submission" date="2023-01" db="EMBL/GenBank/DDBJ databases">
        <title>Characterization of estradiol degrading bacteria Microbacterium sp. MZT7 and reveal degrading genes through genome analysis.</title>
        <authorList>
            <person name="Hao P."/>
            <person name="Gao Y."/>
        </authorList>
    </citation>
    <scope>NUCLEOTIDE SEQUENCE [LARGE SCALE GENOMIC DNA]</scope>
    <source>
        <strain evidence="1 2">MZT7</strain>
    </source>
</reference>
<dbReference type="GO" id="GO:0016740">
    <property type="term" value="F:transferase activity"/>
    <property type="evidence" value="ECO:0007669"/>
    <property type="project" value="UniProtKB-KW"/>
</dbReference>
<dbReference type="EMBL" id="CP082781">
    <property type="protein sequence ID" value="UGS25312.1"/>
    <property type="molecule type" value="Genomic_DNA"/>
</dbReference>
<keyword evidence="2" id="KW-1185">Reference proteome</keyword>
<accession>A0ABY3RS43</accession>
<protein>
    <submittedName>
        <fullName evidence="1">Nucleotidyl transferase AbiEii/AbiGii toxin family protein</fullName>
    </submittedName>
</protein>
<dbReference type="RefSeq" id="WP_231819208.1">
    <property type="nucleotide sequence ID" value="NZ_CP082781.1"/>
</dbReference>
<dbReference type="Gene3D" id="3.10.450.620">
    <property type="entry name" value="JHP933, nucleotidyltransferase-like core domain"/>
    <property type="match status" value="1"/>
</dbReference>
<dbReference type="Proteomes" id="UP001199642">
    <property type="component" value="Chromosome"/>
</dbReference>
<name>A0ABY3RS43_9MICO</name>
<dbReference type="InterPro" id="IPR014942">
    <property type="entry name" value="AbiEii"/>
</dbReference>
<proteinExistence type="predicted"/>
<evidence type="ECO:0000313" key="2">
    <source>
        <dbReference type="Proteomes" id="UP001199642"/>
    </source>
</evidence>
<sequence length="255" mass="27751">MDDPVAGVLSDEDRESVQLAFGVDSAQVVRDHIISHALAAIAALGSEDLIFFGGTALARTLLPALRLSEDIDLIAVRHRDEAAERIERSITRSFRRTLGAATFTPSLRETRGSVPSILEARATRVQIQLLSATGRAPWPTEVVSIEQRYRDAPAAALRVLTPPAFVAAKLSAWADRAAPRDLYDLWALAEAGLFTEEAAHLFARHGPYSDIRRVPFSHLPTPVQWERALGHQGRLRTTLQNAAAVVASALAALTR</sequence>
<organism evidence="1 2">
    <name type="scientific">Microbacterium resistens</name>
    <dbReference type="NCBI Taxonomy" id="156977"/>
    <lineage>
        <taxon>Bacteria</taxon>
        <taxon>Bacillati</taxon>
        <taxon>Actinomycetota</taxon>
        <taxon>Actinomycetes</taxon>
        <taxon>Micrococcales</taxon>
        <taxon>Microbacteriaceae</taxon>
        <taxon>Microbacterium</taxon>
    </lineage>
</organism>
<keyword evidence="1" id="KW-0808">Transferase</keyword>